<dbReference type="SMART" id="SM00460">
    <property type="entry name" value="TGc"/>
    <property type="match status" value="1"/>
</dbReference>
<feature type="domain" description="Transglutaminase-like" evidence="2">
    <location>
        <begin position="283"/>
        <end position="341"/>
    </location>
</feature>
<feature type="region of interest" description="Disordered" evidence="1">
    <location>
        <begin position="18"/>
        <end position="37"/>
    </location>
</feature>
<protein>
    <submittedName>
        <fullName evidence="3">Transglutaminase</fullName>
    </submittedName>
</protein>
<gene>
    <name evidence="3" type="ORF">DMP05_01380</name>
</gene>
<dbReference type="AlphaFoldDB" id="A0A3N0IKC5"/>
<organism evidence="3 4">
    <name type="scientific">Slackia isoflavoniconvertens</name>
    <dbReference type="NCBI Taxonomy" id="572010"/>
    <lineage>
        <taxon>Bacteria</taxon>
        <taxon>Bacillati</taxon>
        <taxon>Actinomycetota</taxon>
        <taxon>Coriobacteriia</taxon>
        <taxon>Eggerthellales</taxon>
        <taxon>Eggerthellaceae</taxon>
        <taxon>Slackia</taxon>
    </lineage>
</organism>
<dbReference type="SUPFAM" id="SSF54001">
    <property type="entry name" value="Cysteine proteinases"/>
    <property type="match status" value="1"/>
</dbReference>
<sequence>MGRRSTLTAAGAYQTAIPNRPAHAARRRNHRRPLEAPRQCRRSLLRRSLLGIYWLSMNTSNANPALPRAPKCGARLLTVLVTFVFILLAGASLSSCSQTNQAEGAAFSPAPNITPAAFNPQAATGDATASIDTSQTENGFVGACATSDAHLKLQITQGDHSANCDLPNDGTPIVYPLAFGDGTYTFRIMLNTQGNNYVELYSTTASVSLKSEFAPFVRPNVYCDFNEESSCVKKARELVANSTNEAEALEAICTWIVDNVSYDDAKAEQLKSAAGYVPNPDETLASGTGICFDYASLGAAMLRSQGIPTKIVTGYVSPGNIYHAWIMVYIDGTWKSAQFSVSPNTWSRVDLTFAASGGGENVGDGKSYTDRFVY</sequence>
<name>A0A3N0IKC5_9ACTN</name>
<dbReference type="InterPro" id="IPR038765">
    <property type="entry name" value="Papain-like_cys_pep_sf"/>
</dbReference>
<proteinExistence type="predicted"/>
<evidence type="ECO:0000256" key="1">
    <source>
        <dbReference type="SAM" id="MobiDB-lite"/>
    </source>
</evidence>
<dbReference type="PANTHER" id="PTHR33490:SF6">
    <property type="entry name" value="SLL1049 PROTEIN"/>
    <property type="match status" value="1"/>
</dbReference>
<dbReference type="EMBL" id="QIBZ01000002">
    <property type="protein sequence ID" value="RNM37036.1"/>
    <property type="molecule type" value="Genomic_DNA"/>
</dbReference>
<dbReference type="Gene3D" id="3.10.620.30">
    <property type="match status" value="1"/>
</dbReference>
<reference evidence="4" key="1">
    <citation type="submission" date="2018-05" db="EMBL/GenBank/DDBJ databases">
        <title>Genome Sequencing of selected type strains of the family Eggerthellaceae.</title>
        <authorList>
            <person name="Danylec N."/>
            <person name="Stoll D.A."/>
            <person name="Doetsch A."/>
            <person name="Huch M."/>
        </authorList>
    </citation>
    <scope>NUCLEOTIDE SEQUENCE [LARGE SCALE GENOMIC DNA]</scope>
    <source>
        <strain evidence="4">DSM 22006</strain>
    </source>
</reference>
<keyword evidence="4" id="KW-1185">Reference proteome</keyword>
<dbReference type="PANTHER" id="PTHR33490">
    <property type="entry name" value="BLR5614 PROTEIN-RELATED"/>
    <property type="match status" value="1"/>
</dbReference>
<evidence type="ECO:0000259" key="2">
    <source>
        <dbReference type="SMART" id="SM00460"/>
    </source>
</evidence>
<evidence type="ECO:0000313" key="4">
    <source>
        <dbReference type="Proteomes" id="UP000271472"/>
    </source>
</evidence>
<dbReference type="InterPro" id="IPR002931">
    <property type="entry name" value="Transglutaminase-like"/>
</dbReference>
<accession>A0A3N0IKC5</accession>
<dbReference type="Pfam" id="PF01841">
    <property type="entry name" value="Transglut_core"/>
    <property type="match status" value="1"/>
</dbReference>
<comment type="caution">
    <text evidence="3">The sequence shown here is derived from an EMBL/GenBank/DDBJ whole genome shotgun (WGS) entry which is preliminary data.</text>
</comment>
<evidence type="ECO:0000313" key="3">
    <source>
        <dbReference type="EMBL" id="RNM37036.1"/>
    </source>
</evidence>
<dbReference type="Proteomes" id="UP000271472">
    <property type="component" value="Unassembled WGS sequence"/>
</dbReference>